<reference evidence="7" key="1">
    <citation type="submission" date="2022-09" db="EMBL/GenBank/DDBJ databases">
        <title>Intensive care unit water sources are persistently colonized with multi-drug resistant bacteria and are the site of extensive horizontal gene transfer of antibiotic resistance genes.</title>
        <authorList>
            <person name="Diorio-Toth L."/>
        </authorList>
    </citation>
    <scope>NUCLEOTIDE SEQUENCE</scope>
    <source>
        <strain evidence="7">GD04146</strain>
    </source>
</reference>
<dbReference type="Pfam" id="PF01810">
    <property type="entry name" value="LysE"/>
    <property type="match status" value="1"/>
</dbReference>
<keyword evidence="5 6" id="KW-0472">Membrane</keyword>
<accession>A0AB73HSJ1</accession>
<evidence type="ECO:0000256" key="5">
    <source>
        <dbReference type="ARBA" id="ARBA00023136"/>
    </source>
</evidence>
<name>A0AB73HSJ1_AQUAC</name>
<dbReference type="GO" id="GO:0015171">
    <property type="term" value="F:amino acid transmembrane transporter activity"/>
    <property type="evidence" value="ECO:0007669"/>
    <property type="project" value="TreeGrafter"/>
</dbReference>
<feature type="transmembrane region" description="Helical" evidence="6">
    <location>
        <begin position="69"/>
        <end position="90"/>
    </location>
</feature>
<dbReference type="EMBL" id="JAODZF010000001">
    <property type="protein sequence ID" value="MDH0140796.1"/>
    <property type="molecule type" value="Genomic_DNA"/>
</dbReference>
<proteinExistence type="predicted"/>
<dbReference type="Proteomes" id="UP001158058">
    <property type="component" value="Unassembled WGS sequence"/>
</dbReference>
<dbReference type="PANTHER" id="PTHR30086:SF20">
    <property type="entry name" value="ARGININE EXPORTER PROTEIN ARGO-RELATED"/>
    <property type="match status" value="1"/>
</dbReference>
<evidence type="ECO:0000313" key="7">
    <source>
        <dbReference type="EMBL" id="MDH0140796.1"/>
    </source>
</evidence>
<evidence type="ECO:0000256" key="2">
    <source>
        <dbReference type="ARBA" id="ARBA00022475"/>
    </source>
</evidence>
<feature type="transmembrane region" description="Helical" evidence="6">
    <location>
        <begin position="110"/>
        <end position="132"/>
    </location>
</feature>
<evidence type="ECO:0000256" key="4">
    <source>
        <dbReference type="ARBA" id="ARBA00022989"/>
    </source>
</evidence>
<organism evidence="7 8">
    <name type="scientific">Aquipseudomonas alcaligenes</name>
    <name type="common">Pseudomonas alcaligenes</name>
    <dbReference type="NCBI Taxonomy" id="43263"/>
    <lineage>
        <taxon>Bacteria</taxon>
        <taxon>Pseudomonadati</taxon>
        <taxon>Pseudomonadota</taxon>
        <taxon>Gammaproteobacteria</taxon>
        <taxon>Pseudomonadales</taxon>
        <taxon>Pseudomonadaceae</taxon>
        <taxon>Aquipseudomonas</taxon>
    </lineage>
</organism>
<comment type="caution">
    <text evidence="7">The sequence shown here is derived from an EMBL/GenBank/DDBJ whole genome shotgun (WGS) entry which is preliminary data.</text>
</comment>
<protein>
    <submittedName>
        <fullName evidence="7">LysE family translocator</fullName>
    </submittedName>
</protein>
<feature type="transmembrane region" description="Helical" evidence="6">
    <location>
        <begin position="153"/>
        <end position="174"/>
    </location>
</feature>
<sequence length="207" mass="21541">MSSTTLLAFWAFSLLFVFTPGADWAYAISSGIRGRGVIAAVGGLLAGYVVLTVIVATGFGVLIAGNGTIMLALTVFGALYLTWLGISLIRNPPVPQVAGASSEPRDRTRVFVRGALVSGFNPKAFLFFLAFLPPWTSTAATWSLSSQIMILGLLYTASCAVVYSLVGIGAGAMLASRPVAARVVGRVSGVMMLGLAVLLVCKESAFL</sequence>
<dbReference type="RefSeq" id="WP_258152840.1">
    <property type="nucleotide sequence ID" value="NZ_JAODZF010000001.1"/>
</dbReference>
<gene>
    <name evidence="7" type="ORF">N7380_00570</name>
</gene>
<feature type="transmembrane region" description="Helical" evidence="6">
    <location>
        <begin position="37"/>
        <end position="62"/>
    </location>
</feature>
<evidence type="ECO:0000256" key="6">
    <source>
        <dbReference type="SAM" id="Phobius"/>
    </source>
</evidence>
<evidence type="ECO:0000256" key="1">
    <source>
        <dbReference type="ARBA" id="ARBA00004651"/>
    </source>
</evidence>
<evidence type="ECO:0000256" key="3">
    <source>
        <dbReference type="ARBA" id="ARBA00022692"/>
    </source>
</evidence>
<dbReference type="GO" id="GO:0005886">
    <property type="term" value="C:plasma membrane"/>
    <property type="evidence" value="ECO:0007669"/>
    <property type="project" value="UniProtKB-SubCell"/>
</dbReference>
<feature type="transmembrane region" description="Helical" evidence="6">
    <location>
        <begin position="180"/>
        <end position="201"/>
    </location>
</feature>
<evidence type="ECO:0000313" key="8">
    <source>
        <dbReference type="Proteomes" id="UP001158058"/>
    </source>
</evidence>
<keyword evidence="4 6" id="KW-1133">Transmembrane helix</keyword>
<keyword evidence="2" id="KW-1003">Cell membrane</keyword>
<dbReference type="AlphaFoldDB" id="A0AB73HSJ1"/>
<comment type="subcellular location">
    <subcellularLocation>
        <location evidence="1">Cell membrane</location>
        <topology evidence="1">Multi-pass membrane protein</topology>
    </subcellularLocation>
</comment>
<dbReference type="PANTHER" id="PTHR30086">
    <property type="entry name" value="ARGININE EXPORTER PROTEIN ARGO"/>
    <property type="match status" value="1"/>
</dbReference>
<keyword evidence="3 6" id="KW-0812">Transmembrane</keyword>
<dbReference type="InterPro" id="IPR001123">
    <property type="entry name" value="LeuE-type"/>
</dbReference>